<keyword evidence="3" id="KW-1185">Reference proteome</keyword>
<comment type="caution">
    <text evidence="2">The sequence shown here is derived from an EMBL/GenBank/DDBJ whole genome shotgun (WGS) entry which is preliminary data.</text>
</comment>
<dbReference type="Proteomes" id="UP001141806">
    <property type="component" value="Unassembled WGS sequence"/>
</dbReference>
<name>A0A9Q0H702_9MAGN</name>
<organism evidence="2 3">
    <name type="scientific">Protea cynaroides</name>
    <dbReference type="NCBI Taxonomy" id="273540"/>
    <lineage>
        <taxon>Eukaryota</taxon>
        <taxon>Viridiplantae</taxon>
        <taxon>Streptophyta</taxon>
        <taxon>Embryophyta</taxon>
        <taxon>Tracheophyta</taxon>
        <taxon>Spermatophyta</taxon>
        <taxon>Magnoliopsida</taxon>
        <taxon>Proteales</taxon>
        <taxon>Proteaceae</taxon>
        <taxon>Protea</taxon>
    </lineage>
</organism>
<feature type="compositionally biased region" description="Basic and acidic residues" evidence="1">
    <location>
        <begin position="18"/>
        <end position="51"/>
    </location>
</feature>
<reference evidence="2" key="1">
    <citation type="journal article" date="2023" name="Plant J.">
        <title>The genome of the king protea, Protea cynaroides.</title>
        <authorList>
            <person name="Chang J."/>
            <person name="Duong T.A."/>
            <person name="Schoeman C."/>
            <person name="Ma X."/>
            <person name="Roodt D."/>
            <person name="Barker N."/>
            <person name="Li Z."/>
            <person name="Van de Peer Y."/>
            <person name="Mizrachi E."/>
        </authorList>
    </citation>
    <scope>NUCLEOTIDE SEQUENCE</scope>
    <source>
        <tissue evidence="2">Young leaves</tissue>
    </source>
</reference>
<proteinExistence type="predicted"/>
<accession>A0A9Q0H702</accession>
<dbReference type="AlphaFoldDB" id="A0A9Q0H702"/>
<evidence type="ECO:0000313" key="2">
    <source>
        <dbReference type="EMBL" id="KAJ4960405.1"/>
    </source>
</evidence>
<feature type="region of interest" description="Disordered" evidence="1">
    <location>
        <begin position="1"/>
        <end position="51"/>
    </location>
</feature>
<dbReference type="EMBL" id="JAMYWD010000009">
    <property type="protein sequence ID" value="KAJ4960405.1"/>
    <property type="molecule type" value="Genomic_DNA"/>
</dbReference>
<evidence type="ECO:0000256" key="1">
    <source>
        <dbReference type="SAM" id="MobiDB-lite"/>
    </source>
</evidence>
<gene>
    <name evidence="2" type="ORF">NE237_020315</name>
</gene>
<protein>
    <submittedName>
        <fullName evidence="2">Uncharacterized protein</fullName>
    </submittedName>
</protein>
<sequence>MAGNNKNGIEIRVGTGGDEGKEEFLRLQEERGRESSEKLRLERNSRGPTREPYKVSWLSTFLWLLRRLVLCAFGILENTSTSVLAVSEGNTLLHIFCPRPSSPSICLNDEELTSTASTMDLVLQTSNLRNFLT</sequence>
<evidence type="ECO:0000313" key="3">
    <source>
        <dbReference type="Proteomes" id="UP001141806"/>
    </source>
</evidence>